<dbReference type="EMBL" id="BTGU01000077">
    <property type="protein sequence ID" value="GMN58294.1"/>
    <property type="molecule type" value="Genomic_DNA"/>
</dbReference>
<dbReference type="AlphaFoldDB" id="A0AA88IYE8"/>
<dbReference type="Proteomes" id="UP001187192">
    <property type="component" value="Unassembled WGS sequence"/>
</dbReference>
<accession>A0AA88IYE8</accession>
<gene>
    <name evidence="1" type="ORF">TIFTF001_027395</name>
</gene>
<organism evidence="1 2">
    <name type="scientific">Ficus carica</name>
    <name type="common">Common fig</name>
    <dbReference type="NCBI Taxonomy" id="3494"/>
    <lineage>
        <taxon>Eukaryota</taxon>
        <taxon>Viridiplantae</taxon>
        <taxon>Streptophyta</taxon>
        <taxon>Embryophyta</taxon>
        <taxon>Tracheophyta</taxon>
        <taxon>Spermatophyta</taxon>
        <taxon>Magnoliopsida</taxon>
        <taxon>eudicotyledons</taxon>
        <taxon>Gunneridae</taxon>
        <taxon>Pentapetalae</taxon>
        <taxon>rosids</taxon>
        <taxon>fabids</taxon>
        <taxon>Rosales</taxon>
        <taxon>Moraceae</taxon>
        <taxon>Ficeae</taxon>
        <taxon>Ficus</taxon>
    </lineage>
</organism>
<reference evidence="1" key="1">
    <citation type="submission" date="2023-07" db="EMBL/GenBank/DDBJ databases">
        <title>draft genome sequence of fig (Ficus carica).</title>
        <authorList>
            <person name="Takahashi T."/>
            <person name="Nishimura K."/>
        </authorList>
    </citation>
    <scope>NUCLEOTIDE SEQUENCE</scope>
</reference>
<sequence length="322" mass="36498">MVGSGRGIELQPASAALAAAFEFSFFTRFLASNSLGLGKSIFIVSSASSVIKASSIDYLNRYGTLISSHSRFGWASNRSSFSLNKSALGGGFFSSLLAIQNVQDLRKRPYRGQISFAYAPNDFSFTKHEEILILPISIVKSDEVVDYQFNAHFIGEHYQYEKYSHIVPHQLRNSQLIMVYTLNNEWMDRRRSQTLLGNPYRPRMSTRSSSVKMEGGFAIRKNDYVLIRRGSLVNRAIRGIVMAPVPNTIAGQFLSKALSLDPAYFVPFCAPPTNVEERMPMHHLLHRYLPNRHSSEHQCFPPWASCLLTYPFSEFTNRFKIE</sequence>
<evidence type="ECO:0000313" key="1">
    <source>
        <dbReference type="EMBL" id="GMN58294.1"/>
    </source>
</evidence>
<name>A0AA88IYE8_FICCA</name>
<evidence type="ECO:0000313" key="2">
    <source>
        <dbReference type="Proteomes" id="UP001187192"/>
    </source>
</evidence>
<keyword evidence="2" id="KW-1185">Reference proteome</keyword>
<protein>
    <submittedName>
        <fullName evidence="1">Uncharacterized protein</fullName>
    </submittedName>
</protein>
<proteinExistence type="predicted"/>
<comment type="caution">
    <text evidence="1">The sequence shown here is derived from an EMBL/GenBank/DDBJ whole genome shotgun (WGS) entry which is preliminary data.</text>
</comment>